<dbReference type="Pfam" id="PF04077">
    <property type="entry name" value="DsrH"/>
    <property type="match status" value="1"/>
</dbReference>
<dbReference type="AlphaFoldDB" id="Q0A834"/>
<evidence type="ECO:0000313" key="1">
    <source>
        <dbReference type="EMBL" id="ABI57003.1"/>
    </source>
</evidence>
<organism evidence="1 2">
    <name type="scientific">Alkalilimnicola ehrlichii (strain ATCC BAA-1101 / DSM 17681 / MLHE-1)</name>
    <dbReference type="NCBI Taxonomy" id="187272"/>
    <lineage>
        <taxon>Bacteria</taxon>
        <taxon>Pseudomonadati</taxon>
        <taxon>Pseudomonadota</taxon>
        <taxon>Gammaproteobacteria</taxon>
        <taxon>Chromatiales</taxon>
        <taxon>Ectothiorhodospiraceae</taxon>
        <taxon>Alkalilimnicola</taxon>
    </lineage>
</organism>
<dbReference type="GO" id="GO:1990228">
    <property type="term" value="C:sulfurtransferase complex"/>
    <property type="evidence" value="ECO:0007669"/>
    <property type="project" value="TreeGrafter"/>
</dbReference>
<accession>Q0A834</accession>
<evidence type="ECO:0000313" key="2">
    <source>
        <dbReference type="Proteomes" id="UP000001962"/>
    </source>
</evidence>
<sequence>MLHTVNKSPFRTNDLQSCLRHLGDGALLLIEDAVYAATPGTRVADQVEQVASQNAVYVLANDLQARGVSQDQLIPGVKPVDYQGFVELVVEHGTPQAWL</sequence>
<gene>
    <name evidence="1" type="ordered locus">Mlg_1657</name>
</gene>
<dbReference type="eggNOG" id="COG2168">
    <property type="taxonomic scope" value="Bacteria"/>
</dbReference>
<dbReference type="OrthoDB" id="9795117at2"/>
<dbReference type="InterPro" id="IPR007215">
    <property type="entry name" value="Sulphur_relay_TusB/DsrH"/>
</dbReference>
<dbReference type="Proteomes" id="UP000001962">
    <property type="component" value="Chromosome"/>
</dbReference>
<dbReference type="NCBIfam" id="TIGR03011">
    <property type="entry name" value="sulf_tusB_dsrH"/>
    <property type="match status" value="1"/>
</dbReference>
<protein>
    <submittedName>
        <fullName evidence="1">DsrH family protein</fullName>
    </submittedName>
</protein>
<dbReference type="GO" id="GO:0002143">
    <property type="term" value="P:tRNA wobble position uridine thiolation"/>
    <property type="evidence" value="ECO:0007669"/>
    <property type="project" value="InterPro"/>
</dbReference>
<dbReference type="Gene3D" id="3.40.1260.10">
    <property type="entry name" value="DsrEFH-like"/>
    <property type="match status" value="1"/>
</dbReference>
<dbReference type="SUPFAM" id="SSF75169">
    <property type="entry name" value="DsrEFH-like"/>
    <property type="match status" value="1"/>
</dbReference>
<dbReference type="KEGG" id="aeh:Mlg_1657"/>
<proteinExistence type="predicted"/>
<dbReference type="HOGENOM" id="CLU_166087_0_0_6"/>
<keyword evidence="2" id="KW-1185">Reference proteome</keyword>
<name>Q0A834_ALKEH</name>
<dbReference type="EMBL" id="CP000453">
    <property type="protein sequence ID" value="ABI57003.1"/>
    <property type="molecule type" value="Genomic_DNA"/>
</dbReference>
<reference evidence="2" key="1">
    <citation type="submission" date="2006-08" db="EMBL/GenBank/DDBJ databases">
        <title>Complete sequence of Alkalilimnicola ehrilichei MLHE-1.</title>
        <authorList>
            <person name="Copeland A."/>
            <person name="Lucas S."/>
            <person name="Lapidus A."/>
            <person name="Barry K."/>
            <person name="Detter J.C."/>
            <person name="Glavina del Rio T."/>
            <person name="Hammon N."/>
            <person name="Israni S."/>
            <person name="Dalin E."/>
            <person name="Tice H."/>
            <person name="Pitluck S."/>
            <person name="Sims D."/>
            <person name="Brettin T."/>
            <person name="Bruce D."/>
            <person name="Han C."/>
            <person name="Tapia R."/>
            <person name="Gilna P."/>
            <person name="Schmutz J."/>
            <person name="Larimer F."/>
            <person name="Land M."/>
            <person name="Hauser L."/>
            <person name="Kyrpides N."/>
            <person name="Mikhailova N."/>
            <person name="Oremland R.S."/>
            <person name="Hoeft S.E."/>
            <person name="Switzer-Blum J."/>
            <person name="Kulp T."/>
            <person name="King G."/>
            <person name="Tabita R."/>
            <person name="Witte B."/>
            <person name="Santini J.M."/>
            <person name="Basu P."/>
            <person name="Hollibaugh J.T."/>
            <person name="Xie G."/>
            <person name="Stolz J.F."/>
            <person name="Richardson P."/>
        </authorList>
    </citation>
    <scope>NUCLEOTIDE SEQUENCE [LARGE SCALE GENOMIC DNA]</scope>
    <source>
        <strain evidence="2">ATCC BAA-1101 / DSM 17681 / MLHE-1</strain>
    </source>
</reference>
<dbReference type="InterPro" id="IPR027396">
    <property type="entry name" value="DsrEFH-like"/>
</dbReference>
<dbReference type="PANTHER" id="PTHR37526">
    <property type="entry name" value="PROTEIN TUSB"/>
    <property type="match status" value="1"/>
</dbReference>
<dbReference type="PANTHER" id="PTHR37526:SF1">
    <property type="entry name" value="PROTEIN TUSB"/>
    <property type="match status" value="1"/>
</dbReference>
<dbReference type="RefSeq" id="WP_011629397.1">
    <property type="nucleotide sequence ID" value="NC_008340.1"/>
</dbReference>